<feature type="region of interest" description="Disordered" evidence="1">
    <location>
        <begin position="121"/>
        <end position="163"/>
    </location>
</feature>
<gene>
    <name evidence="2" type="ORF">BB561_004993</name>
</gene>
<feature type="compositionally biased region" description="Basic and acidic residues" evidence="1">
    <location>
        <begin position="122"/>
        <end position="163"/>
    </location>
</feature>
<protein>
    <recommendedName>
        <fullName evidence="4">Pacifastin domain-containing protein</fullName>
    </recommendedName>
</protein>
<evidence type="ECO:0000256" key="1">
    <source>
        <dbReference type="SAM" id="MobiDB-lite"/>
    </source>
</evidence>
<accession>A0A2T9YCX3</accession>
<organism evidence="2 3">
    <name type="scientific">Smittium simulii</name>
    <dbReference type="NCBI Taxonomy" id="133385"/>
    <lineage>
        <taxon>Eukaryota</taxon>
        <taxon>Fungi</taxon>
        <taxon>Fungi incertae sedis</taxon>
        <taxon>Zoopagomycota</taxon>
        <taxon>Kickxellomycotina</taxon>
        <taxon>Harpellomycetes</taxon>
        <taxon>Harpellales</taxon>
        <taxon>Legeriomycetaceae</taxon>
        <taxon>Smittium</taxon>
    </lineage>
</organism>
<dbReference type="EMBL" id="MBFR01000270">
    <property type="protein sequence ID" value="PVU90186.1"/>
    <property type="molecule type" value="Genomic_DNA"/>
</dbReference>
<evidence type="ECO:0000313" key="2">
    <source>
        <dbReference type="EMBL" id="PVU90186.1"/>
    </source>
</evidence>
<feature type="non-terminal residue" evidence="2">
    <location>
        <position position="163"/>
    </location>
</feature>
<keyword evidence="3" id="KW-1185">Reference proteome</keyword>
<dbReference type="AlphaFoldDB" id="A0A2T9YCX3"/>
<evidence type="ECO:0008006" key="4">
    <source>
        <dbReference type="Google" id="ProtNLM"/>
    </source>
</evidence>
<dbReference type="STRING" id="133385.A0A2T9YCX3"/>
<reference evidence="2 3" key="1">
    <citation type="journal article" date="2018" name="MBio">
        <title>Comparative Genomics Reveals the Core Gene Toolbox for the Fungus-Insect Symbiosis.</title>
        <authorList>
            <person name="Wang Y."/>
            <person name="Stata M."/>
            <person name="Wang W."/>
            <person name="Stajich J.E."/>
            <person name="White M.M."/>
            <person name="Moncalvo J.M."/>
        </authorList>
    </citation>
    <scope>NUCLEOTIDE SEQUENCE [LARGE SCALE GENOMIC DNA]</scope>
    <source>
        <strain evidence="2 3">SWE-8-4</strain>
    </source>
</reference>
<sequence length="163" mass="18482">MKKKSINWLIYPKATEIKNAKLDGIETRSEKPKYLECVKKNGKDLYQSQDNKCDVCICTPEGYNSCLEIDCNKKDFKKDKTYEKCIEIFKQNALMNSGGELCTKCQCIDGSGIGCTPGKCVDASKDDSYKDKKKDGYGDDSYKKVDSYKDKNKDGYGDDSYKK</sequence>
<dbReference type="Proteomes" id="UP000245383">
    <property type="component" value="Unassembled WGS sequence"/>
</dbReference>
<name>A0A2T9YCX3_9FUNG</name>
<proteinExistence type="predicted"/>
<comment type="caution">
    <text evidence="2">The sequence shown here is derived from an EMBL/GenBank/DDBJ whole genome shotgun (WGS) entry which is preliminary data.</text>
</comment>
<evidence type="ECO:0000313" key="3">
    <source>
        <dbReference type="Proteomes" id="UP000245383"/>
    </source>
</evidence>